<dbReference type="Proteomes" id="UP001235939">
    <property type="component" value="Chromosome 08"/>
</dbReference>
<evidence type="ECO:0000256" key="2">
    <source>
        <dbReference type="ARBA" id="ARBA00022448"/>
    </source>
</evidence>
<organism evidence="11 12">
    <name type="scientific">Cordylochernes scorpioides</name>
    <dbReference type="NCBI Taxonomy" id="51811"/>
    <lineage>
        <taxon>Eukaryota</taxon>
        <taxon>Metazoa</taxon>
        <taxon>Ecdysozoa</taxon>
        <taxon>Arthropoda</taxon>
        <taxon>Chelicerata</taxon>
        <taxon>Arachnida</taxon>
        <taxon>Pseudoscorpiones</taxon>
        <taxon>Cheliferoidea</taxon>
        <taxon>Chernetidae</taxon>
        <taxon>Cordylochernes</taxon>
    </lineage>
</organism>
<feature type="transmembrane region" description="Helical" evidence="9">
    <location>
        <begin position="304"/>
        <end position="326"/>
    </location>
</feature>
<keyword evidence="6 9" id="KW-0472">Membrane</keyword>
<protein>
    <submittedName>
        <fullName evidence="11">KCNK18</fullName>
    </submittedName>
</protein>
<evidence type="ECO:0000256" key="3">
    <source>
        <dbReference type="ARBA" id="ARBA00022692"/>
    </source>
</evidence>
<dbReference type="PANTHER" id="PTHR11003">
    <property type="entry name" value="POTASSIUM CHANNEL, SUBFAMILY K"/>
    <property type="match status" value="1"/>
</dbReference>
<evidence type="ECO:0000256" key="8">
    <source>
        <dbReference type="RuleBase" id="RU003857"/>
    </source>
</evidence>
<dbReference type="InterPro" id="IPR013099">
    <property type="entry name" value="K_chnl_dom"/>
</dbReference>
<evidence type="ECO:0000256" key="1">
    <source>
        <dbReference type="ARBA" id="ARBA00004141"/>
    </source>
</evidence>
<evidence type="ECO:0000256" key="9">
    <source>
        <dbReference type="SAM" id="Phobius"/>
    </source>
</evidence>
<dbReference type="SUPFAM" id="SSF81324">
    <property type="entry name" value="Voltage-gated potassium channels"/>
    <property type="match status" value="2"/>
</dbReference>
<feature type="domain" description="Potassium channel" evidence="10">
    <location>
        <begin position="257"/>
        <end position="329"/>
    </location>
</feature>
<dbReference type="InterPro" id="IPR003280">
    <property type="entry name" value="2pore_dom_K_chnl"/>
</dbReference>
<dbReference type="EMBL" id="CP092870">
    <property type="protein sequence ID" value="UYV71599.1"/>
    <property type="molecule type" value="Genomic_DNA"/>
</dbReference>
<evidence type="ECO:0000313" key="11">
    <source>
        <dbReference type="EMBL" id="UYV71599.1"/>
    </source>
</evidence>
<evidence type="ECO:0000259" key="10">
    <source>
        <dbReference type="Pfam" id="PF07885"/>
    </source>
</evidence>
<feature type="transmembrane region" description="Helical" evidence="9">
    <location>
        <begin position="249"/>
        <end position="269"/>
    </location>
</feature>
<evidence type="ECO:0000256" key="7">
    <source>
        <dbReference type="ARBA" id="ARBA00023303"/>
    </source>
</evidence>
<keyword evidence="4 9" id="KW-1133">Transmembrane helix</keyword>
<comment type="similarity">
    <text evidence="8">Belongs to the two pore domain potassium channel (TC 1.A.1.8) family.</text>
</comment>
<feature type="transmembrane region" description="Helical" evidence="9">
    <location>
        <begin position="183"/>
        <end position="205"/>
    </location>
</feature>
<feature type="transmembrane region" description="Helical" evidence="9">
    <location>
        <begin position="53"/>
        <end position="74"/>
    </location>
</feature>
<evidence type="ECO:0000256" key="4">
    <source>
        <dbReference type="ARBA" id="ARBA00022989"/>
    </source>
</evidence>
<evidence type="ECO:0000256" key="5">
    <source>
        <dbReference type="ARBA" id="ARBA00023065"/>
    </source>
</evidence>
<comment type="subcellular location">
    <subcellularLocation>
        <location evidence="1">Membrane</location>
        <topology evidence="1">Multi-pass membrane protein</topology>
    </subcellularLocation>
</comment>
<feature type="transmembrane region" description="Helical" evidence="9">
    <location>
        <begin position="281"/>
        <end position="298"/>
    </location>
</feature>
<sequence length="343" mass="38101">MGGSYPECLSGGARMDEEVAHHLHHLPPPPPPHDVASSHSGTSCCTRRLAGCLFSHAGLCFVVVGYGILGAFTFRALEGPHEASRAARVRAMRAETVRKLWNLTAELNVLYRDNWTRLATDELQRFQTDLLHALRREGYDGVQDHQPGHWSLCGAFFYSLTIITTVGYGNVAPKTQWGKVITILYAILGIPLMLLYLTSMGNLLARWFRSIYAWLSCRRRRREYKGPALHENHIGISPVSTGGMHKVTVPIPLCVLVILGYIAAGAVLFSFWEGWGLLDGSYFCFVTLSTIGFGDLGARHDPRAQLACSVYLLTGMALIAMCFNLMQEEVVYKIRRGQTDDIT</sequence>
<reference evidence="11 12" key="1">
    <citation type="submission" date="2022-01" db="EMBL/GenBank/DDBJ databases">
        <title>A chromosomal length assembly of Cordylochernes scorpioides.</title>
        <authorList>
            <person name="Zeh D."/>
            <person name="Zeh J."/>
        </authorList>
    </citation>
    <scope>NUCLEOTIDE SEQUENCE [LARGE SCALE GENOMIC DNA]</scope>
    <source>
        <strain evidence="11">IN4F17</strain>
        <tissue evidence="11">Whole Body</tissue>
    </source>
</reference>
<keyword evidence="3 8" id="KW-0812">Transmembrane</keyword>
<dbReference type="PRINTS" id="PR01333">
    <property type="entry name" value="2POREKCHANEL"/>
</dbReference>
<keyword evidence="12" id="KW-1185">Reference proteome</keyword>
<feature type="domain" description="Potassium channel" evidence="10">
    <location>
        <begin position="148"/>
        <end position="205"/>
    </location>
</feature>
<evidence type="ECO:0000313" key="12">
    <source>
        <dbReference type="Proteomes" id="UP001235939"/>
    </source>
</evidence>
<dbReference type="Pfam" id="PF07885">
    <property type="entry name" value="Ion_trans_2"/>
    <property type="match status" value="2"/>
</dbReference>
<name>A0ABY6KSD1_9ARAC</name>
<dbReference type="Gene3D" id="1.10.287.70">
    <property type="match status" value="1"/>
</dbReference>
<gene>
    <name evidence="11" type="ORF">LAZ67_8003820</name>
</gene>
<keyword evidence="7 8" id="KW-0407">Ion channel</keyword>
<evidence type="ECO:0000256" key="6">
    <source>
        <dbReference type="ARBA" id="ARBA00023136"/>
    </source>
</evidence>
<keyword evidence="2 8" id="KW-0813">Transport</keyword>
<feature type="transmembrane region" description="Helical" evidence="9">
    <location>
        <begin position="149"/>
        <end position="171"/>
    </location>
</feature>
<dbReference type="PANTHER" id="PTHR11003:SF352">
    <property type="entry name" value="BCDNA.GH04802-RELATED"/>
    <property type="match status" value="1"/>
</dbReference>
<proteinExistence type="inferred from homology"/>
<accession>A0ABY6KSD1</accession>
<keyword evidence="5 8" id="KW-0406">Ion transport</keyword>